<dbReference type="InterPro" id="IPR017907">
    <property type="entry name" value="Znf_RING_CS"/>
</dbReference>
<reference evidence="7 8" key="1">
    <citation type="journal article" date="2024" name="Nat. Commun.">
        <title>Phylogenomics reveals the evolutionary origins of lichenization in chlorophyte algae.</title>
        <authorList>
            <person name="Puginier C."/>
            <person name="Libourel C."/>
            <person name="Otte J."/>
            <person name="Skaloud P."/>
            <person name="Haon M."/>
            <person name="Grisel S."/>
            <person name="Petersen M."/>
            <person name="Berrin J.G."/>
            <person name="Delaux P.M."/>
            <person name="Dal Grande F."/>
            <person name="Keller J."/>
        </authorList>
    </citation>
    <scope>NUCLEOTIDE SEQUENCE [LARGE SCALE GENOMIC DNA]</scope>
    <source>
        <strain evidence="7 8">SAG 2145</strain>
    </source>
</reference>
<accession>A0AAW1PYN7</accession>
<dbReference type="GO" id="GO:0008270">
    <property type="term" value="F:zinc ion binding"/>
    <property type="evidence" value="ECO:0007669"/>
    <property type="project" value="UniProtKB-KW"/>
</dbReference>
<dbReference type="SMART" id="SM00184">
    <property type="entry name" value="RING"/>
    <property type="match status" value="1"/>
</dbReference>
<evidence type="ECO:0000313" key="8">
    <source>
        <dbReference type="Proteomes" id="UP001438707"/>
    </source>
</evidence>
<dbReference type="Gene3D" id="3.30.40.10">
    <property type="entry name" value="Zinc/RING finger domain, C3HC4 (zinc finger)"/>
    <property type="match status" value="1"/>
</dbReference>
<evidence type="ECO:0000256" key="5">
    <source>
        <dbReference type="SAM" id="MobiDB-lite"/>
    </source>
</evidence>
<gene>
    <name evidence="7" type="ORF">WJX74_005111</name>
</gene>
<sequence>MSALPAFDCPVCLRPTLETEAAYLLPNCWHRFCAECIQTWTETQRAHPAEGAIAAYSCPLCKAHYASYVWDSQPDKTFQQTFVDSQMSSQPSPKLLDPETAARRAMYYATCTPPQARNDRPAQLMARAWQASFLQRSEVVGFVARELRALLPGTDVDLLTQHVQGVLVSTARQQGPQASSCWRGQLEKDSCLRTYSKSRQEALQRVQRDTPIPSGLLRLREGRSETSGAEPSASQQLVTATHSMETSLAPSRDADSIGQADSSDDDKNDDAPSELHEDAGREDSGDYDFLARLPSQQRRLSYAVSPEEASTEATGNLQPTQSVAAGLNCSFAQACDHNPSDSLVEGFTAQTSSREPEPPDLDKSCSAST</sequence>
<feature type="region of interest" description="Disordered" evidence="5">
    <location>
        <begin position="338"/>
        <end position="369"/>
    </location>
</feature>
<name>A0AAW1PYN7_9CHLO</name>
<feature type="compositionally biased region" description="Polar residues" evidence="5">
    <location>
        <begin position="225"/>
        <end position="249"/>
    </location>
</feature>
<comment type="caution">
    <text evidence="7">The sequence shown here is derived from an EMBL/GenBank/DDBJ whole genome shotgun (WGS) entry which is preliminary data.</text>
</comment>
<keyword evidence="8" id="KW-1185">Reference proteome</keyword>
<evidence type="ECO:0000259" key="6">
    <source>
        <dbReference type="PROSITE" id="PS50089"/>
    </source>
</evidence>
<keyword evidence="2 4" id="KW-0863">Zinc-finger</keyword>
<evidence type="ECO:0000256" key="4">
    <source>
        <dbReference type="PROSITE-ProRule" id="PRU00175"/>
    </source>
</evidence>
<protein>
    <recommendedName>
        <fullName evidence="6">RING-type domain-containing protein</fullName>
    </recommendedName>
</protein>
<dbReference type="Proteomes" id="UP001438707">
    <property type="component" value="Unassembled WGS sequence"/>
</dbReference>
<organism evidence="7 8">
    <name type="scientific">Apatococcus lobatus</name>
    <dbReference type="NCBI Taxonomy" id="904363"/>
    <lineage>
        <taxon>Eukaryota</taxon>
        <taxon>Viridiplantae</taxon>
        <taxon>Chlorophyta</taxon>
        <taxon>core chlorophytes</taxon>
        <taxon>Trebouxiophyceae</taxon>
        <taxon>Chlorellales</taxon>
        <taxon>Chlorellaceae</taxon>
        <taxon>Apatococcus</taxon>
    </lineage>
</organism>
<feature type="domain" description="RING-type" evidence="6">
    <location>
        <begin position="9"/>
        <end position="62"/>
    </location>
</feature>
<feature type="region of interest" description="Disordered" evidence="5">
    <location>
        <begin position="221"/>
        <end position="318"/>
    </location>
</feature>
<evidence type="ECO:0000313" key="7">
    <source>
        <dbReference type="EMBL" id="KAK9818816.1"/>
    </source>
</evidence>
<feature type="compositionally biased region" description="Basic and acidic residues" evidence="5">
    <location>
        <begin position="354"/>
        <end position="363"/>
    </location>
</feature>
<dbReference type="PROSITE" id="PS50089">
    <property type="entry name" value="ZF_RING_2"/>
    <property type="match status" value="1"/>
</dbReference>
<proteinExistence type="predicted"/>
<dbReference type="InterPro" id="IPR013083">
    <property type="entry name" value="Znf_RING/FYVE/PHD"/>
</dbReference>
<keyword evidence="3" id="KW-0862">Zinc</keyword>
<evidence type="ECO:0000256" key="3">
    <source>
        <dbReference type="ARBA" id="ARBA00022833"/>
    </source>
</evidence>
<dbReference type="AlphaFoldDB" id="A0AAW1PYN7"/>
<dbReference type="PANTHER" id="PTHR47692">
    <property type="entry name" value="RING/U-BOX SUPERFAMILY PROTEIN"/>
    <property type="match status" value="1"/>
</dbReference>
<dbReference type="SUPFAM" id="SSF57850">
    <property type="entry name" value="RING/U-box"/>
    <property type="match status" value="1"/>
</dbReference>
<dbReference type="PROSITE" id="PS00518">
    <property type="entry name" value="ZF_RING_1"/>
    <property type="match status" value="1"/>
</dbReference>
<dbReference type="PANTHER" id="PTHR47692:SF2">
    <property type="entry name" value="ZINC FINGER RING-TYPE DOMAIN CONTAINING PROTEIN"/>
    <property type="match status" value="1"/>
</dbReference>
<keyword evidence="1" id="KW-0479">Metal-binding</keyword>
<evidence type="ECO:0000256" key="2">
    <source>
        <dbReference type="ARBA" id="ARBA00022771"/>
    </source>
</evidence>
<dbReference type="Pfam" id="PF13639">
    <property type="entry name" value="zf-RING_2"/>
    <property type="match status" value="1"/>
</dbReference>
<feature type="compositionally biased region" description="Basic and acidic residues" evidence="5">
    <location>
        <begin position="269"/>
        <end position="284"/>
    </location>
</feature>
<dbReference type="EMBL" id="JALJOS010000054">
    <property type="protein sequence ID" value="KAK9818816.1"/>
    <property type="molecule type" value="Genomic_DNA"/>
</dbReference>
<dbReference type="InterPro" id="IPR001841">
    <property type="entry name" value="Znf_RING"/>
</dbReference>
<evidence type="ECO:0000256" key="1">
    <source>
        <dbReference type="ARBA" id="ARBA00022723"/>
    </source>
</evidence>